<accession>A0A0S4LDM3</accession>
<proteinExistence type="predicted"/>
<protein>
    <submittedName>
        <fullName evidence="1">Uncharacterized protein</fullName>
    </submittedName>
</protein>
<reference evidence="2" key="1">
    <citation type="submission" date="2015-10" db="EMBL/GenBank/DDBJ databases">
        <authorList>
            <person name="Luecker S."/>
            <person name="Luecker S."/>
        </authorList>
    </citation>
    <scope>NUCLEOTIDE SEQUENCE [LARGE SCALE GENOMIC DNA]</scope>
</reference>
<sequence>MVLVACAQLETNRPPFHGGQVMEIPSDRNRFKTLHMRGARRNEGCAISQAEHSGTEALVVDLSASESNVFRQDHAR</sequence>
<organism evidence="1 2">
    <name type="scientific">Candidatus Nitrospira nitrificans</name>
    <dbReference type="NCBI Taxonomy" id="1742973"/>
    <lineage>
        <taxon>Bacteria</taxon>
        <taxon>Pseudomonadati</taxon>
        <taxon>Nitrospirota</taxon>
        <taxon>Nitrospiria</taxon>
        <taxon>Nitrospirales</taxon>
        <taxon>Nitrospiraceae</taxon>
        <taxon>Nitrospira</taxon>
    </lineage>
</organism>
<dbReference type="EMBL" id="CZPZ01000010">
    <property type="protein sequence ID" value="CUS34736.1"/>
    <property type="molecule type" value="Genomic_DNA"/>
</dbReference>
<evidence type="ECO:0000313" key="2">
    <source>
        <dbReference type="Proteomes" id="UP000198736"/>
    </source>
</evidence>
<gene>
    <name evidence="1" type="ORF">COMA2_180086</name>
</gene>
<dbReference type="AlphaFoldDB" id="A0A0S4LDM3"/>
<dbReference type="STRING" id="1742973.COMA2_180086"/>
<keyword evidence="2" id="KW-1185">Reference proteome</keyword>
<name>A0A0S4LDM3_9BACT</name>
<evidence type="ECO:0000313" key="1">
    <source>
        <dbReference type="EMBL" id="CUS34736.1"/>
    </source>
</evidence>
<dbReference type="Proteomes" id="UP000198736">
    <property type="component" value="Unassembled WGS sequence"/>
</dbReference>